<evidence type="ECO:0000256" key="6">
    <source>
        <dbReference type="SAM" id="Phobius"/>
    </source>
</evidence>
<evidence type="ECO:0000256" key="7">
    <source>
        <dbReference type="SAM" id="SignalP"/>
    </source>
</evidence>
<dbReference type="InterPro" id="IPR013783">
    <property type="entry name" value="Ig-like_fold"/>
</dbReference>
<dbReference type="Pfam" id="PF08341">
    <property type="entry name" value="TED"/>
    <property type="match status" value="1"/>
</dbReference>
<evidence type="ECO:0000259" key="9">
    <source>
        <dbReference type="Pfam" id="PF08341"/>
    </source>
</evidence>
<evidence type="ECO:0000256" key="3">
    <source>
        <dbReference type="ARBA" id="ARBA00022525"/>
    </source>
</evidence>
<comment type="similarity">
    <text evidence="1">Belongs to the serine-aspartate repeat-containing protein (SDr) family.</text>
</comment>
<sequence>MKPKTKYFNKFLGVLMVLTTLISTLFTSTTPVQASTLVLDEPTSYYYTGVPVHLGYEITQNIYVLKIDGKKVFCVESGVPAYDGEGYVPEAFIHAKKDLLSKIAYYGYTKTKQTHYDYAVTQLMIWEELGDIYRSSTIPNYQQRKAEIMALVKKHDTLPSWHNQVVTINVGDSLTLKDTNNILSDMTLESNSTNSAIKQDGNTLIITPSADSKNGSITYRKVPQNEVGTSIVYKKPKEQAMVEFHLENSKQTNLKVNIIKLGSVKVQKIDEDTGQPLPDTTLRFEYSGMTKDITTDKNGIAEIKDIPQGTKVTITEVTAPNGFVNKGEIKTVTIEPNNTIDVRLDNKAQQGLLKLTKTGNKVVGVEQAESEYGALHSFIFDYRPLADVTYEIEAVEDIVVGGTTHAKAGDVVATVTTNEAGELTNMPYLYLGKYQAIETSAPNGFLIDPTPLPFEFTYAGQEIELVTETIQATNEFQSLKLSLLKDEETIKEWSGDKPIIDTIPANDKVFGLFTNEEFQLEDDVVLPEDSLLHIGTVNDGALLLEQLQYPEGHYYFKELDAGTDHQLLEKHYEFEFTAEDNLKTKEIIISENEETPLLNKLHFNQLSLKKLNEQAHLDKKQGYTFKYIESKGAIFTLEDSDGTVIQTVTVNDNSLAVFHSIPVGTFYLKEKKTSSEDFVLIDETFRVASTKDGVQVFDQNDTLLGEQQPDENTILFELRNDLIKGNVELTKTDIITGEPLPNTGVRILDEEQNVIIEGKTDEKGVFKFRQLPKGVYYFQEFEAPANYQIDETPLKFEIKEDGEAVKVDMTNRKVTTDGKLPQTGEKNYLHLYVAGTIVSLGAILSVLKRRKTAKN</sequence>
<dbReference type="PANTHER" id="PTHR36108:SF13">
    <property type="entry name" value="COLOSSIN-B-RELATED"/>
    <property type="match status" value="1"/>
</dbReference>
<dbReference type="Pfam" id="PF17802">
    <property type="entry name" value="SpaA"/>
    <property type="match status" value="4"/>
</dbReference>
<dbReference type="InterPro" id="IPR019931">
    <property type="entry name" value="LPXTG_anchor"/>
</dbReference>
<dbReference type="RefSeq" id="WP_126814640.1">
    <property type="nucleotide sequence ID" value="NZ_NGKC01000016.1"/>
</dbReference>
<comment type="caution">
    <text evidence="11">The sequence shown here is derived from an EMBL/GenBank/DDBJ whole genome shotgun (WGS) entry which is preliminary data.</text>
</comment>
<feature type="domain" description="SpaA-like prealbumin fold" evidence="10">
    <location>
        <begin position="384"/>
        <end position="465"/>
    </location>
</feature>
<dbReference type="Pfam" id="PF00746">
    <property type="entry name" value="Gram_pos_anchor"/>
    <property type="match status" value="1"/>
</dbReference>
<feature type="domain" description="SpaA-like prealbumin fold" evidence="10">
    <location>
        <begin position="262"/>
        <end position="347"/>
    </location>
</feature>
<evidence type="ECO:0000256" key="4">
    <source>
        <dbReference type="ARBA" id="ARBA00022729"/>
    </source>
</evidence>
<keyword evidence="6" id="KW-1133">Transmembrane helix</keyword>
<feature type="domain" description="SpaA-like prealbumin fold" evidence="10">
    <location>
        <begin position="725"/>
        <end position="813"/>
    </location>
</feature>
<name>A0A430ANX2_9ENTE</name>
<dbReference type="InterPro" id="IPR041033">
    <property type="entry name" value="SpaA_PFL_dom_1"/>
</dbReference>
<dbReference type="SUPFAM" id="SSF49478">
    <property type="entry name" value="Cna protein B-type domain"/>
    <property type="match status" value="1"/>
</dbReference>
<feature type="domain" description="Gram-positive cocci surface proteins LPxTG" evidence="8">
    <location>
        <begin position="814"/>
        <end position="853"/>
    </location>
</feature>
<evidence type="ECO:0000256" key="1">
    <source>
        <dbReference type="ARBA" id="ARBA00007257"/>
    </source>
</evidence>
<keyword evidence="4 7" id="KW-0732">Signal</keyword>
<keyword evidence="6" id="KW-0472">Membrane</keyword>
<keyword evidence="5" id="KW-0572">Peptidoglycan-anchor</keyword>
<dbReference type="Proteomes" id="UP000286773">
    <property type="component" value="Unassembled WGS sequence"/>
</dbReference>
<dbReference type="OrthoDB" id="2216808at2"/>
<keyword evidence="3" id="KW-0964">Secreted</keyword>
<evidence type="ECO:0000259" key="10">
    <source>
        <dbReference type="Pfam" id="PF17802"/>
    </source>
</evidence>
<feature type="transmembrane region" description="Helical" evidence="6">
    <location>
        <begin position="829"/>
        <end position="847"/>
    </location>
</feature>
<dbReference type="EMBL" id="NGKC01000016">
    <property type="protein sequence ID" value="RSU09799.1"/>
    <property type="molecule type" value="Genomic_DNA"/>
</dbReference>
<evidence type="ECO:0008006" key="13">
    <source>
        <dbReference type="Google" id="ProtNLM"/>
    </source>
</evidence>
<dbReference type="Gene3D" id="2.60.40.10">
    <property type="entry name" value="Immunoglobulins"/>
    <property type="match status" value="4"/>
</dbReference>
<proteinExistence type="inferred from homology"/>
<evidence type="ECO:0000256" key="2">
    <source>
        <dbReference type="ARBA" id="ARBA00022512"/>
    </source>
</evidence>
<gene>
    <name evidence="11" type="ORF">CBF27_11990</name>
</gene>
<feature type="domain" description="Thioester" evidence="9">
    <location>
        <begin position="72"/>
        <end position="146"/>
    </location>
</feature>
<accession>A0A430ANX2</accession>
<feature type="chain" id="PRO_5019460930" description="Gram-positive cocci surface proteins LPxTG domain-containing protein" evidence="7">
    <location>
        <begin position="35"/>
        <end position="855"/>
    </location>
</feature>
<dbReference type="PANTHER" id="PTHR36108">
    <property type="entry name" value="COLOSSIN-B-RELATED"/>
    <property type="match status" value="1"/>
</dbReference>
<evidence type="ECO:0000313" key="11">
    <source>
        <dbReference type="EMBL" id="RSU09799.1"/>
    </source>
</evidence>
<dbReference type="NCBIfam" id="TIGR01167">
    <property type="entry name" value="LPXTG_anchor"/>
    <property type="match status" value="1"/>
</dbReference>
<feature type="domain" description="SpaA-like prealbumin fold" evidence="10">
    <location>
        <begin position="631"/>
        <end position="696"/>
    </location>
</feature>
<keyword evidence="12" id="KW-1185">Reference proteome</keyword>
<protein>
    <recommendedName>
        <fullName evidence="13">Gram-positive cocci surface proteins LPxTG domain-containing protein</fullName>
    </recommendedName>
</protein>
<organism evidence="11 12">
    <name type="scientific">Vagococcus acidifermentans</name>
    <dbReference type="NCBI Taxonomy" id="564710"/>
    <lineage>
        <taxon>Bacteria</taxon>
        <taxon>Bacillati</taxon>
        <taxon>Bacillota</taxon>
        <taxon>Bacilli</taxon>
        <taxon>Lactobacillales</taxon>
        <taxon>Enterococcaceae</taxon>
        <taxon>Vagococcus</taxon>
    </lineage>
</organism>
<keyword evidence="2" id="KW-0134">Cell wall</keyword>
<dbReference type="AlphaFoldDB" id="A0A430ANX2"/>
<evidence type="ECO:0000256" key="5">
    <source>
        <dbReference type="ARBA" id="ARBA00023088"/>
    </source>
</evidence>
<reference evidence="11 12" key="1">
    <citation type="submission" date="2017-05" db="EMBL/GenBank/DDBJ databases">
        <title>Vagococcus spp. assemblies.</title>
        <authorList>
            <person name="Gulvik C.A."/>
        </authorList>
    </citation>
    <scope>NUCLEOTIDE SEQUENCE [LARGE SCALE GENOMIC DNA]</scope>
    <source>
        <strain evidence="11 12">LMG 24798</strain>
    </source>
</reference>
<keyword evidence="6" id="KW-0812">Transmembrane</keyword>
<evidence type="ECO:0000259" key="8">
    <source>
        <dbReference type="Pfam" id="PF00746"/>
    </source>
</evidence>
<feature type="signal peptide" evidence="7">
    <location>
        <begin position="1"/>
        <end position="34"/>
    </location>
</feature>
<dbReference type="InterPro" id="IPR013552">
    <property type="entry name" value="Thioester_dom"/>
</dbReference>
<evidence type="ECO:0000313" key="12">
    <source>
        <dbReference type="Proteomes" id="UP000286773"/>
    </source>
</evidence>